<dbReference type="EMBL" id="AP025591">
    <property type="protein sequence ID" value="BDG01326.1"/>
    <property type="molecule type" value="Genomic_DNA"/>
</dbReference>
<organism evidence="2 3">
    <name type="scientific">Anaeromyxobacter oryzae</name>
    <dbReference type="NCBI Taxonomy" id="2918170"/>
    <lineage>
        <taxon>Bacteria</taxon>
        <taxon>Pseudomonadati</taxon>
        <taxon>Myxococcota</taxon>
        <taxon>Myxococcia</taxon>
        <taxon>Myxococcales</taxon>
        <taxon>Cystobacterineae</taxon>
        <taxon>Anaeromyxobacteraceae</taxon>
        <taxon>Anaeromyxobacter</taxon>
    </lineage>
</organism>
<evidence type="ECO:0000313" key="2">
    <source>
        <dbReference type="EMBL" id="BDG01326.1"/>
    </source>
</evidence>
<name>A0ABN6MJW6_9BACT</name>
<evidence type="ECO:0000259" key="1">
    <source>
        <dbReference type="SMART" id="SM00834"/>
    </source>
</evidence>
<proteinExistence type="predicted"/>
<keyword evidence="3" id="KW-1185">Reference proteome</keyword>
<dbReference type="Pfam" id="PF09723">
    <property type="entry name" value="Zn_ribbon_8"/>
    <property type="match status" value="1"/>
</dbReference>
<dbReference type="RefSeq" id="WP_248357761.1">
    <property type="nucleotide sequence ID" value="NZ_AP025591.1"/>
</dbReference>
<gene>
    <name evidence="2" type="ORF">AMOR_03220</name>
</gene>
<dbReference type="InterPro" id="IPR013429">
    <property type="entry name" value="Regulatory_FmdB_Zinc_ribbon"/>
</dbReference>
<dbReference type="Proteomes" id="UP001162891">
    <property type="component" value="Chromosome"/>
</dbReference>
<dbReference type="NCBIfam" id="TIGR02605">
    <property type="entry name" value="CxxC_CxxC_SSSS"/>
    <property type="match status" value="1"/>
</dbReference>
<sequence>MPVYEFYCRKCQKAFTAVMHVSEHDADVAECPECRRKDEVEKRLSTFTAVTSRKSASV</sequence>
<protein>
    <submittedName>
        <fullName evidence="2">Regulatory protein</fullName>
    </submittedName>
</protein>
<reference evidence="3" key="1">
    <citation type="journal article" date="2022" name="Int. J. Syst. Evol. Microbiol.">
        <title>Anaeromyxobacter oryzae sp. nov., Anaeromyxobacter diazotrophicus sp. nov. and Anaeromyxobacter paludicola sp. nov., isolated from paddy soils.</title>
        <authorList>
            <person name="Itoh H."/>
            <person name="Xu Z."/>
            <person name="Mise K."/>
            <person name="Masuda Y."/>
            <person name="Ushijima N."/>
            <person name="Hayakawa C."/>
            <person name="Shiratori Y."/>
            <person name="Senoo K."/>
        </authorList>
    </citation>
    <scope>NUCLEOTIDE SEQUENCE [LARGE SCALE GENOMIC DNA]</scope>
    <source>
        <strain evidence="3">Red232</strain>
    </source>
</reference>
<feature type="domain" description="Putative regulatory protein FmdB zinc ribbon" evidence="1">
    <location>
        <begin position="1"/>
        <end position="45"/>
    </location>
</feature>
<accession>A0ABN6MJW6</accession>
<dbReference type="SMART" id="SM00834">
    <property type="entry name" value="CxxC_CXXC_SSSS"/>
    <property type="match status" value="1"/>
</dbReference>
<evidence type="ECO:0000313" key="3">
    <source>
        <dbReference type="Proteomes" id="UP001162891"/>
    </source>
</evidence>